<evidence type="ECO:0000313" key="1">
    <source>
        <dbReference type="EMBL" id="RVW93716.1"/>
    </source>
</evidence>
<sequence>MVASGLTETIDRSILWKKAREKKDDTFDEVDIPVIEKIDKLLKEFEEKGRSVNGSNDILVEALGTPEYSGRVRAKGKHHTPRQYFNTAADRVVRKCELAMGTKENKVGGGTIILECGPNYLVVVDVPYDANTRLPIPILGQTTTIGAAIGYQVLWPAHLVNIHTPVLTSKKGKKQTVNEVEVKSKSEKPQDIKNFEALFSLMLATSRAQPRNFPNDVFVALEMKRMIAYYLDPMASQPCDDLKEIVNMAIRINPPEKHKTSKRELTWVKVVCPRQPSSVECGYYVMRYMKEIIANPNQLTAKLAVFSMWIIQWLLYFDLCVIGKLRDEA</sequence>
<protein>
    <recommendedName>
        <fullName evidence="3">Ubiquitin-like protease family profile domain-containing protein</fullName>
    </recommendedName>
</protein>
<evidence type="ECO:0008006" key="3">
    <source>
        <dbReference type="Google" id="ProtNLM"/>
    </source>
</evidence>
<dbReference type="PANTHER" id="PTHR33018">
    <property type="entry name" value="OS10G0338966 PROTEIN-RELATED"/>
    <property type="match status" value="1"/>
</dbReference>
<dbReference type="Proteomes" id="UP000288805">
    <property type="component" value="Unassembled WGS sequence"/>
</dbReference>
<gene>
    <name evidence="1" type="ORF">CK203_043419</name>
</gene>
<organism evidence="1 2">
    <name type="scientific">Vitis vinifera</name>
    <name type="common">Grape</name>
    <dbReference type="NCBI Taxonomy" id="29760"/>
    <lineage>
        <taxon>Eukaryota</taxon>
        <taxon>Viridiplantae</taxon>
        <taxon>Streptophyta</taxon>
        <taxon>Embryophyta</taxon>
        <taxon>Tracheophyta</taxon>
        <taxon>Spermatophyta</taxon>
        <taxon>Magnoliopsida</taxon>
        <taxon>eudicotyledons</taxon>
        <taxon>Gunneridae</taxon>
        <taxon>Pentapetalae</taxon>
        <taxon>rosids</taxon>
        <taxon>Vitales</taxon>
        <taxon>Vitaceae</taxon>
        <taxon>Viteae</taxon>
        <taxon>Vitis</taxon>
    </lineage>
</organism>
<reference evidence="1 2" key="1">
    <citation type="journal article" date="2018" name="PLoS Genet.">
        <title>Population sequencing reveals clonal diversity and ancestral inbreeding in the grapevine cultivar Chardonnay.</title>
        <authorList>
            <person name="Roach M.J."/>
            <person name="Johnson D.L."/>
            <person name="Bohlmann J."/>
            <person name="van Vuuren H.J."/>
            <person name="Jones S.J."/>
            <person name="Pretorius I.S."/>
            <person name="Schmidt S.A."/>
            <person name="Borneman A.R."/>
        </authorList>
    </citation>
    <scope>NUCLEOTIDE SEQUENCE [LARGE SCALE GENOMIC DNA]</scope>
    <source>
        <strain evidence="2">cv. Chardonnay</strain>
        <tissue evidence="1">Leaf</tissue>
    </source>
</reference>
<dbReference type="InterPro" id="IPR038765">
    <property type="entry name" value="Papain-like_cys_pep_sf"/>
</dbReference>
<accession>A0A438IAI2</accession>
<proteinExistence type="predicted"/>
<dbReference type="AlphaFoldDB" id="A0A438IAI2"/>
<dbReference type="EMBL" id="QGNW01000127">
    <property type="protein sequence ID" value="RVW93716.1"/>
    <property type="molecule type" value="Genomic_DNA"/>
</dbReference>
<evidence type="ECO:0000313" key="2">
    <source>
        <dbReference type="Proteomes" id="UP000288805"/>
    </source>
</evidence>
<dbReference type="PANTHER" id="PTHR33018:SF31">
    <property type="entry name" value="TRANSPOSASE, PTTA_EN_SPM, PLANT"/>
    <property type="match status" value="1"/>
</dbReference>
<name>A0A438IAI2_VITVI</name>
<dbReference type="Gene3D" id="3.40.395.10">
    <property type="entry name" value="Adenoviral Proteinase, Chain A"/>
    <property type="match status" value="1"/>
</dbReference>
<dbReference type="SUPFAM" id="SSF54001">
    <property type="entry name" value="Cysteine proteinases"/>
    <property type="match status" value="1"/>
</dbReference>
<comment type="caution">
    <text evidence="1">The sequence shown here is derived from an EMBL/GenBank/DDBJ whole genome shotgun (WGS) entry which is preliminary data.</text>
</comment>